<dbReference type="PANTHER" id="PTHR11730">
    <property type="entry name" value="AMMONIUM TRANSPORTER"/>
    <property type="match status" value="1"/>
</dbReference>
<sequence>MKFVTNNRIMISMWLLVITLGIFTFGLGIIEANDPNGSATYTDSIDGLKYAVNFTWTLVGAFLVFSMQSGFAFLGGFLRQKNMLGYMAHCFIDSTFGAVVFYIFGFALMFGGSKLVPGLEYGNSFIGWDGFFLSGRSYDVQTIMFWLFQMVFATKTVSIIAGAVAERMKFVPYIIYSFMMCGLIYPIYGHWVWGGGWLSALPIGAGVKDFAGCACVHTIGGIMAFVGAWILGPRKGKYNPDGTPNAIPGHNLVYVVIGTLVLAFGWFGFNAGSTLAATDLRISVVATNTFIAAATGASIMLFVQWALTGYIDVPFICNGALAGLVAITAPCAYVAPWSAAVIGLLSGLIMRGALWLVEVVFKVDDPLGAVAVHAANGIWGMLAIGIFADGTYQGVNGLIMGSGWQLLAQFIGTIVAIAWAFAWGAAIFFALKYTMGLRVSELTEHEGVDIHIHGSPCYPVEEEFLTPLTGEAAIDLEQEREQQSLLEEALSKDREREKIYSEKLGRWVYARIKTEKNKTK</sequence>
<dbReference type="EMBL" id="BAFN01000001">
    <property type="protein sequence ID" value="GAN34432.1"/>
    <property type="molecule type" value="Genomic_DNA"/>
</dbReference>
<dbReference type="InterPro" id="IPR018047">
    <property type="entry name" value="Ammonium_transpt_CS"/>
</dbReference>
<comment type="caution">
    <text evidence="10">The sequence shown here is derived from an EMBL/GenBank/DDBJ whole genome shotgun (WGS) entry which is preliminary data.</text>
</comment>
<dbReference type="Proteomes" id="UP000032309">
    <property type="component" value="Unassembled WGS sequence"/>
</dbReference>
<feature type="domain" description="Ammonium transporter AmtB-like" evidence="9">
    <location>
        <begin position="56"/>
        <end position="456"/>
    </location>
</feature>
<dbReference type="PROSITE" id="PS01219">
    <property type="entry name" value="AMMONIUM_TRANSP"/>
    <property type="match status" value="1"/>
</dbReference>
<feature type="transmembrane region" description="Helical" evidence="8">
    <location>
        <begin position="408"/>
        <end position="431"/>
    </location>
</feature>
<keyword evidence="6 8" id="KW-0472">Membrane</keyword>
<dbReference type="RefSeq" id="WP_052564440.1">
    <property type="nucleotide sequence ID" value="NZ_BAFN01000001.1"/>
</dbReference>
<organism evidence="10 11">
    <name type="scientific">Candidatus Brocadia sinica JPN1</name>
    <dbReference type="NCBI Taxonomy" id="1197129"/>
    <lineage>
        <taxon>Bacteria</taxon>
        <taxon>Pseudomonadati</taxon>
        <taxon>Planctomycetota</taxon>
        <taxon>Candidatus Brocadiia</taxon>
        <taxon>Candidatus Brocadiales</taxon>
        <taxon>Candidatus Brocadiaceae</taxon>
        <taxon>Candidatus Brocadia</taxon>
    </lineage>
</organism>
<feature type="transmembrane region" description="Helical" evidence="8">
    <location>
        <begin position="341"/>
        <end position="361"/>
    </location>
</feature>
<name>A0ABQ0K0A7_9BACT</name>
<feature type="transmembrane region" description="Helical" evidence="8">
    <location>
        <begin position="209"/>
        <end position="231"/>
    </location>
</feature>
<dbReference type="Gene3D" id="1.10.3430.10">
    <property type="entry name" value="Ammonium transporter AmtB like domains"/>
    <property type="match status" value="1"/>
</dbReference>
<evidence type="ECO:0000256" key="2">
    <source>
        <dbReference type="ARBA" id="ARBA00005887"/>
    </source>
</evidence>
<feature type="transmembrane region" description="Helical" evidence="8">
    <location>
        <begin position="315"/>
        <end position="335"/>
    </location>
</feature>
<evidence type="ECO:0000313" key="10">
    <source>
        <dbReference type="EMBL" id="GAN34432.1"/>
    </source>
</evidence>
<keyword evidence="4 8" id="KW-0812">Transmembrane</keyword>
<evidence type="ECO:0000256" key="5">
    <source>
        <dbReference type="ARBA" id="ARBA00022989"/>
    </source>
</evidence>
<feature type="transmembrane region" description="Helical" evidence="8">
    <location>
        <begin position="90"/>
        <end position="110"/>
    </location>
</feature>
<proteinExistence type="inferred from homology"/>
<keyword evidence="7 8" id="KW-0924">Ammonia transport</keyword>
<keyword evidence="3 8" id="KW-0813">Transport</keyword>
<protein>
    <recommendedName>
        <fullName evidence="8">Ammonium transporter</fullName>
    </recommendedName>
</protein>
<reference evidence="11" key="1">
    <citation type="journal article" date="2015" name="Genome Announc.">
        <title>Draft Genome Sequence of an Anaerobic Ammonium-Oxidizing Bacterium, "Candidatus Brocadia sinica".</title>
        <authorList>
            <person name="Oshiki M."/>
            <person name="Shinyako-Hata K."/>
            <person name="Satoh H."/>
            <person name="Okabe S."/>
        </authorList>
    </citation>
    <scope>NUCLEOTIDE SEQUENCE [LARGE SCALE GENOMIC DNA]</scope>
    <source>
        <strain evidence="11">JPN1</strain>
    </source>
</reference>
<feature type="transmembrane region" description="Helical" evidence="8">
    <location>
        <begin position="281"/>
        <end position="303"/>
    </location>
</feature>
<keyword evidence="11" id="KW-1185">Reference proteome</keyword>
<gene>
    <name evidence="10" type="ORF">BROSI_A2968</name>
</gene>
<accession>A0ABQ0K0A7</accession>
<dbReference type="NCBIfam" id="TIGR00836">
    <property type="entry name" value="amt"/>
    <property type="match status" value="1"/>
</dbReference>
<dbReference type="SUPFAM" id="SSF111352">
    <property type="entry name" value="Ammonium transporter"/>
    <property type="match status" value="1"/>
</dbReference>
<feature type="transmembrane region" description="Helical" evidence="8">
    <location>
        <begin position="56"/>
        <end position="78"/>
    </location>
</feature>
<evidence type="ECO:0000256" key="6">
    <source>
        <dbReference type="ARBA" id="ARBA00023136"/>
    </source>
</evidence>
<feature type="transmembrane region" description="Helical" evidence="8">
    <location>
        <begin position="368"/>
        <end position="388"/>
    </location>
</feature>
<feature type="transmembrane region" description="Helical" evidence="8">
    <location>
        <begin position="143"/>
        <end position="163"/>
    </location>
</feature>
<evidence type="ECO:0000256" key="3">
    <source>
        <dbReference type="ARBA" id="ARBA00022448"/>
    </source>
</evidence>
<comment type="subcellular location">
    <subcellularLocation>
        <location evidence="8">Cell membrane</location>
        <topology evidence="8">Multi-pass membrane protein</topology>
    </subcellularLocation>
    <subcellularLocation>
        <location evidence="1">Membrane</location>
        <topology evidence="1">Multi-pass membrane protein</topology>
    </subcellularLocation>
</comment>
<dbReference type="PANTHER" id="PTHR11730:SF6">
    <property type="entry name" value="AMMONIUM TRANSPORTER"/>
    <property type="match status" value="1"/>
</dbReference>
<feature type="transmembrane region" description="Helical" evidence="8">
    <location>
        <begin position="252"/>
        <end position="269"/>
    </location>
</feature>
<evidence type="ECO:0000259" key="9">
    <source>
        <dbReference type="Pfam" id="PF00909"/>
    </source>
</evidence>
<comment type="similarity">
    <text evidence="2 8">Belongs to the ammonia transporter channel (TC 1.A.11.2) family.</text>
</comment>
<feature type="transmembrane region" description="Helical" evidence="8">
    <location>
        <begin position="170"/>
        <end position="189"/>
    </location>
</feature>
<evidence type="ECO:0000256" key="4">
    <source>
        <dbReference type="ARBA" id="ARBA00022692"/>
    </source>
</evidence>
<dbReference type="InterPro" id="IPR001905">
    <property type="entry name" value="Ammonium_transpt"/>
</dbReference>
<evidence type="ECO:0000313" key="11">
    <source>
        <dbReference type="Proteomes" id="UP000032309"/>
    </source>
</evidence>
<dbReference type="Pfam" id="PF00909">
    <property type="entry name" value="Ammonium_transp"/>
    <property type="match status" value="1"/>
</dbReference>
<evidence type="ECO:0000256" key="1">
    <source>
        <dbReference type="ARBA" id="ARBA00004141"/>
    </source>
</evidence>
<evidence type="ECO:0000256" key="7">
    <source>
        <dbReference type="ARBA" id="ARBA00023177"/>
    </source>
</evidence>
<evidence type="ECO:0000256" key="8">
    <source>
        <dbReference type="RuleBase" id="RU362002"/>
    </source>
</evidence>
<dbReference type="InterPro" id="IPR029020">
    <property type="entry name" value="Ammonium/urea_transptr"/>
</dbReference>
<dbReference type="InterPro" id="IPR024041">
    <property type="entry name" value="NH4_transpt_AmtB-like_dom"/>
</dbReference>
<keyword evidence="5 8" id="KW-1133">Transmembrane helix</keyword>